<protein>
    <submittedName>
        <fullName evidence="1">Ribonucleotide monophosphatase NagD (HAD superfamily)</fullName>
    </submittedName>
</protein>
<accession>A0A939BTL3</accession>
<keyword evidence="2" id="KW-1185">Reference proteome</keyword>
<dbReference type="RefSeq" id="WP_204517320.1">
    <property type="nucleotide sequence ID" value="NZ_BAABIN010000038.1"/>
</dbReference>
<name>A0A939BTL3_9BACL</name>
<sequence>MSELRLSALAKTWILDLDGTILKHNGYKIDGIDTFLEGAEEFLKSIPEEDMVIFLTSRTDQEREATEAFLRDHHIRYNQIIFNAPYGERILINDRKPSGLVTSLAIDTERDKFCKLNITIDHSL</sequence>
<evidence type="ECO:0000313" key="1">
    <source>
        <dbReference type="EMBL" id="MBM7589594.1"/>
    </source>
</evidence>
<reference evidence="1" key="1">
    <citation type="submission" date="2021-01" db="EMBL/GenBank/DDBJ databases">
        <title>Genomic Encyclopedia of Type Strains, Phase IV (KMG-IV): sequencing the most valuable type-strain genomes for metagenomic binning, comparative biology and taxonomic classification.</title>
        <authorList>
            <person name="Goeker M."/>
        </authorList>
    </citation>
    <scope>NUCLEOTIDE SEQUENCE</scope>
    <source>
        <strain evidence="1">DSM 25523</strain>
    </source>
</reference>
<proteinExistence type="predicted"/>
<dbReference type="InterPro" id="IPR036412">
    <property type="entry name" value="HAD-like_sf"/>
</dbReference>
<organism evidence="1 2">
    <name type="scientific">Brevibacillus fulvus</name>
    <dbReference type="NCBI Taxonomy" id="1125967"/>
    <lineage>
        <taxon>Bacteria</taxon>
        <taxon>Bacillati</taxon>
        <taxon>Bacillota</taxon>
        <taxon>Bacilli</taxon>
        <taxon>Bacillales</taxon>
        <taxon>Paenibacillaceae</taxon>
        <taxon>Brevibacillus</taxon>
    </lineage>
</organism>
<dbReference type="EMBL" id="JAFBEB010000003">
    <property type="protein sequence ID" value="MBM7589594.1"/>
    <property type="molecule type" value="Genomic_DNA"/>
</dbReference>
<comment type="caution">
    <text evidence="1">The sequence shown here is derived from an EMBL/GenBank/DDBJ whole genome shotgun (WGS) entry which is preliminary data.</text>
</comment>
<dbReference type="SUPFAM" id="SSF56784">
    <property type="entry name" value="HAD-like"/>
    <property type="match status" value="1"/>
</dbReference>
<dbReference type="Proteomes" id="UP000717624">
    <property type="component" value="Unassembled WGS sequence"/>
</dbReference>
<dbReference type="Gene3D" id="3.40.50.1000">
    <property type="entry name" value="HAD superfamily/HAD-like"/>
    <property type="match status" value="1"/>
</dbReference>
<dbReference type="AlphaFoldDB" id="A0A939BTL3"/>
<gene>
    <name evidence="1" type="ORF">JOD01_001194</name>
</gene>
<evidence type="ECO:0000313" key="2">
    <source>
        <dbReference type="Proteomes" id="UP000717624"/>
    </source>
</evidence>
<dbReference type="InterPro" id="IPR023214">
    <property type="entry name" value="HAD_sf"/>
</dbReference>